<dbReference type="OrthoDB" id="9816309at2"/>
<dbReference type="PROSITE" id="PS50110">
    <property type="entry name" value="RESPONSE_REGULATORY"/>
    <property type="match status" value="1"/>
</dbReference>
<evidence type="ECO:0000256" key="3">
    <source>
        <dbReference type="ARBA" id="ARBA00022553"/>
    </source>
</evidence>
<dbReference type="Gene3D" id="3.30.565.10">
    <property type="entry name" value="Histidine kinase-like ATPase, C-terminal domain"/>
    <property type="match status" value="1"/>
</dbReference>
<evidence type="ECO:0000313" key="11">
    <source>
        <dbReference type="Proteomes" id="UP000315145"/>
    </source>
</evidence>
<dbReference type="Pfam" id="PF07696">
    <property type="entry name" value="7TMR-DISMED2"/>
    <property type="match status" value="1"/>
</dbReference>
<feature type="transmembrane region" description="Helical" evidence="6">
    <location>
        <begin position="333"/>
        <end position="356"/>
    </location>
</feature>
<gene>
    <name evidence="9" type="ORF">F2B50_02085</name>
    <name evidence="10" type="ORF">FPF71_02085</name>
</gene>
<protein>
    <recommendedName>
        <fullName evidence="2">histidine kinase</fullName>
        <ecNumber evidence="2">2.7.13.3</ecNumber>
    </recommendedName>
</protein>
<dbReference type="Pfam" id="PF02518">
    <property type="entry name" value="HATPase_c"/>
    <property type="match status" value="1"/>
</dbReference>
<feature type="domain" description="Response regulatory" evidence="8">
    <location>
        <begin position="656"/>
        <end position="776"/>
    </location>
</feature>
<comment type="caution">
    <text evidence="9">The sequence shown here is derived from an EMBL/GenBank/DDBJ whole genome shotgun (WGS) entry which is preliminary data.</text>
</comment>
<dbReference type="Gene3D" id="2.60.40.2380">
    <property type="match status" value="1"/>
</dbReference>
<evidence type="ECO:0000256" key="6">
    <source>
        <dbReference type="SAM" id="Phobius"/>
    </source>
</evidence>
<feature type="modified residue" description="4-aspartylphosphate" evidence="5">
    <location>
        <position position="706"/>
    </location>
</feature>
<dbReference type="FunFam" id="3.30.565.10:FF:000010">
    <property type="entry name" value="Sensor histidine kinase RcsC"/>
    <property type="match status" value="1"/>
</dbReference>
<dbReference type="SMART" id="SM00448">
    <property type="entry name" value="REC"/>
    <property type="match status" value="1"/>
</dbReference>
<reference evidence="10 11" key="2">
    <citation type="submission" date="2019-07" db="EMBL/GenBank/DDBJ databases">
        <title>Algibacter marinivivus sp. nov., isolated from the surface of a marine red alga.</title>
        <authorList>
            <person name="Zhong X."/>
            <person name="Xu W."/>
            <person name="Zhang Y."/>
            <person name="Zhang Q."/>
            <person name="Du Z."/>
        </authorList>
    </citation>
    <scope>NUCLEOTIDE SEQUENCE [LARGE SCALE GENOMIC DNA]</scope>
    <source>
        <strain evidence="10 11">RU-4-M-4</strain>
    </source>
</reference>
<keyword evidence="4" id="KW-0902">Two-component regulatory system</keyword>
<feature type="transmembrane region" description="Helical" evidence="6">
    <location>
        <begin position="206"/>
        <end position="225"/>
    </location>
</feature>
<dbReference type="PROSITE" id="PS50109">
    <property type="entry name" value="HIS_KIN"/>
    <property type="match status" value="1"/>
</dbReference>
<feature type="transmembrane region" description="Helical" evidence="6">
    <location>
        <begin position="237"/>
        <end position="260"/>
    </location>
</feature>
<evidence type="ECO:0000256" key="4">
    <source>
        <dbReference type="ARBA" id="ARBA00023012"/>
    </source>
</evidence>
<dbReference type="SMART" id="SM00387">
    <property type="entry name" value="HATPase_c"/>
    <property type="match status" value="1"/>
</dbReference>
<feature type="domain" description="Histidine kinase" evidence="7">
    <location>
        <begin position="416"/>
        <end position="637"/>
    </location>
</feature>
<keyword evidence="3 5" id="KW-0597">Phosphoprotein</keyword>
<feature type="transmembrane region" description="Helical" evidence="6">
    <location>
        <begin position="300"/>
        <end position="321"/>
    </location>
</feature>
<dbReference type="InterPro" id="IPR011006">
    <property type="entry name" value="CheY-like_superfamily"/>
</dbReference>
<evidence type="ECO:0000259" key="8">
    <source>
        <dbReference type="PROSITE" id="PS50110"/>
    </source>
</evidence>
<dbReference type="InterPro" id="IPR004358">
    <property type="entry name" value="Sig_transdc_His_kin-like_C"/>
</dbReference>
<dbReference type="Gene3D" id="1.10.287.130">
    <property type="match status" value="1"/>
</dbReference>
<keyword evidence="6" id="KW-0812">Transmembrane</keyword>
<dbReference type="AlphaFoldDB" id="A0A5M7BDV7"/>
<proteinExistence type="predicted"/>
<name>A0A5M7BDV7_9FLAO</name>
<feature type="transmembrane region" description="Helical" evidence="6">
    <location>
        <begin position="368"/>
        <end position="385"/>
    </location>
</feature>
<organism evidence="9 12">
    <name type="scientific">Algibacter amylolyticus</name>
    <dbReference type="NCBI Taxonomy" id="1608400"/>
    <lineage>
        <taxon>Bacteria</taxon>
        <taxon>Pseudomonadati</taxon>
        <taxon>Bacteroidota</taxon>
        <taxon>Flavobacteriia</taxon>
        <taxon>Flavobacteriales</taxon>
        <taxon>Flavobacteriaceae</taxon>
        <taxon>Algibacter</taxon>
    </lineage>
</organism>
<dbReference type="SUPFAM" id="SSF52172">
    <property type="entry name" value="CheY-like"/>
    <property type="match status" value="1"/>
</dbReference>
<dbReference type="Proteomes" id="UP000315145">
    <property type="component" value="Unassembled WGS sequence"/>
</dbReference>
<keyword evidence="11" id="KW-1185">Reference proteome</keyword>
<dbReference type="PANTHER" id="PTHR45339">
    <property type="entry name" value="HYBRID SIGNAL TRANSDUCTION HISTIDINE KINASE J"/>
    <property type="match status" value="1"/>
</dbReference>
<dbReference type="InterPro" id="IPR003661">
    <property type="entry name" value="HisK_dim/P_dom"/>
</dbReference>
<evidence type="ECO:0000313" key="10">
    <source>
        <dbReference type="EMBL" id="TSJ81897.1"/>
    </source>
</evidence>
<dbReference type="InterPro" id="IPR011622">
    <property type="entry name" value="7TMR_DISM_rcpt_extracell_dom2"/>
</dbReference>
<dbReference type="Proteomes" id="UP000322315">
    <property type="component" value="Unassembled WGS sequence"/>
</dbReference>
<dbReference type="RefSeq" id="WP_144114998.1">
    <property type="nucleotide sequence ID" value="NZ_JACHGE010000001.1"/>
</dbReference>
<reference evidence="9" key="3">
    <citation type="submission" date="2019-09" db="EMBL/GenBank/DDBJ databases">
        <authorList>
            <person name="Zhang D.-C."/>
        </authorList>
    </citation>
    <scope>NUCLEOTIDE SEQUENCE</scope>
    <source>
        <strain evidence="9">RU-4-M-4</strain>
    </source>
</reference>
<dbReference type="PRINTS" id="PR00344">
    <property type="entry name" value="BCTRLSENSOR"/>
</dbReference>
<dbReference type="Pfam" id="PF00512">
    <property type="entry name" value="HisKA"/>
    <property type="match status" value="1"/>
</dbReference>
<dbReference type="GO" id="GO:0000155">
    <property type="term" value="F:phosphorelay sensor kinase activity"/>
    <property type="evidence" value="ECO:0007669"/>
    <property type="project" value="InterPro"/>
</dbReference>
<dbReference type="InterPro" id="IPR036890">
    <property type="entry name" value="HATPase_C_sf"/>
</dbReference>
<keyword evidence="6" id="KW-0472">Membrane</keyword>
<dbReference type="EMBL" id="VWRS01000001">
    <property type="protein sequence ID" value="KAA5827652.1"/>
    <property type="molecule type" value="Genomic_DNA"/>
</dbReference>
<dbReference type="EC" id="2.7.13.3" evidence="2"/>
<accession>A0A5M7BDV7</accession>
<dbReference type="InterPro" id="IPR005467">
    <property type="entry name" value="His_kinase_dom"/>
</dbReference>
<dbReference type="SUPFAM" id="SSF55874">
    <property type="entry name" value="ATPase domain of HSP90 chaperone/DNA topoisomerase II/histidine kinase"/>
    <property type="match status" value="1"/>
</dbReference>
<evidence type="ECO:0000256" key="1">
    <source>
        <dbReference type="ARBA" id="ARBA00000085"/>
    </source>
</evidence>
<dbReference type="InterPro" id="IPR036097">
    <property type="entry name" value="HisK_dim/P_sf"/>
</dbReference>
<dbReference type="CDD" id="cd00082">
    <property type="entry name" value="HisKA"/>
    <property type="match status" value="1"/>
</dbReference>
<dbReference type="InterPro" id="IPR011623">
    <property type="entry name" value="7TMR_DISM_rcpt_extracell_dom1"/>
</dbReference>
<dbReference type="EMBL" id="VMBF01000001">
    <property type="protein sequence ID" value="TSJ81897.1"/>
    <property type="molecule type" value="Genomic_DNA"/>
</dbReference>
<reference evidence="9 12" key="1">
    <citation type="journal article" date="2015" name="Int. J. Syst. Evol. Microbiol.">
        <title>Algibacter amylolyticus sp. nov., isolated from intertidal sediment.</title>
        <authorList>
            <person name="Zhang D.C."/>
            <person name="Wu J."/>
            <person name="Neuner K."/>
            <person name="Yao J."/>
            <person name="Margesin R."/>
        </authorList>
    </citation>
    <scope>NUCLEOTIDE SEQUENCE [LARGE SCALE GENOMIC DNA]</scope>
    <source>
        <strain evidence="9 12">RU-4-M-4</strain>
    </source>
</reference>
<dbReference type="CDD" id="cd17546">
    <property type="entry name" value="REC_hyHK_CKI1_RcsC-like"/>
    <property type="match status" value="1"/>
</dbReference>
<dbReference type="SUPFAM" id="SSF47384">
    <property type="entry name" value="Homodimeric domain of signal transducing histidine kinase"/>
    <property type="match status" value="1"/>
</dbReference>
<dbReference type="Gene3D" id="3.40.50.2300">
    <property type="match status" value="1"/>
</dbReference>
<keyword evidence="6" id="KW-1133">Transmembrane helix</keyword>
<comment type="catalytic activity">
    <reaction evidence="1">
        <text>ATP + protein L-histidine = ADP + protein N-phospho-L-histidine.</text>
        <dbReference type="EC" id="2.7.13.3"/>
    </reaction>
</comment>
<evidence type="ECO:0000259" key="7">
    <source>
        <dbReference type="PROSITE" id="PS50109"/>
    </source>
</evidence>
<feature type="transmembrane region" description="Helical" evidence="6">
    <location>
        <begin position="180"/>
        <end position="199"/>
    </location>
</feature>
<dbReference type="InterPro" id="IPR003594">
    <property type="entry name" value="HATPase_dom"/>
</dbReference>
<feature type="transmembrane region" description="Helical" evidence="6">
    <location>
        <begin position="272"/>
        <end position="294"/>
    </location>
</feature>
<dbReference type="PANTHER" id="PTHR45339:SF1">
    <property type="entry name" value="HYBRID SIGNAL TRANSDUCTION HISTIDINE KINASE J"/>
    <property type="match status" value="1"/>
</dbReference>
<dbReference type="SMART" id="SM00388">
    <property type="entry name" value="HisKA"/>
    <property type="match status" value="1"/>
</dbReference>
<evidence type="ECO:0000313" key="9">
    <source>
        <dbReference type="EMBL" id="KAA5827652.1"/>
    </source>
</evidence>
<dbReference type="InterPro" id="IPR001789">
    <property type="entry name" value="Sig_transdc_resp-reg_receiver"/>
</dbReference>
<dbReference type="Pfam" id="PF07695">
    <property type="entry name" value="7TMR-DISM_7TM"/>
    <property type="match status" value="1"/>
</dbReference>
<evidence type="ECO:0000313" key="12">
    <source>
        <dbReference type="Proteomes" id="UP000322315"/>
    </source>
</evidence>
<dbReference type="Pfam" id="PF00072">
    <property type="entry name" value="Response_reg"/>
    <property type="match status" value="1"/>
</dbReference>
<evidence type="ECO:0000256" key="2">
    <source>
        <dbReference type="ARBA" id="ARBA00012438"/>
    </source>
</evidence>
<evidence type="ECO:0000256" key="5">
    <source>
        <dbReference type="PROSITE-ProRule" id="PRU00169"/>
    </source>
</evidence>
<sequence>MKRLLIVIYIFSFGLLAQNDVYDIQESTGELYEYAEFANAEKLDFSISEIIENSELQYSKLETDNHSIGFTSDNYWVRFKLKNSSTTANTYYLKTARPITDHVNLYQISQGNTQHFLNGDNIDFSQKQVQHRSTIFKLTLPPNDIQHIYINYKSDGETINLPLILNDESSFWMVNYNQQLFLGLFYGLLFLAGIIYLFFYTSLKELAFFYYGLYVFSIALMQASLDGLIHQYILQDAGFLNSNSVLIAGLLSNLFFLKYCEHFLRIKNTFKGLMTTFNVLYGLIALIFLFLFINKSTIEIAYPLTNLSALITLIVILTTITTMRVKGFKVDPFFSIGIIFLVVGMLGFVMNNLSLLPNNFFTLNSAKFGSGFEVIFLSLSMTNLIKQLRLEKDKSREEALLKSQEISALKTYFMSNMSHELRTPINAIMGVAENELEFQKDKKSREPYQIIKNASLSLLSNVNDIIDFEKIENKALTLNFQTFNPSIKLNQISSNWKAEALKKGLNYTFEMDSEIPANINADPDRFVQIINNVLSNAIKFTDKGDVFFKLKCLKQPNDICRFSFQISDTGIGIDKTNKNEVFDSFNQMKLNHKREFGGIGLGLTIVKHIVELFNGSITIESEPDKGTDVFIDLNLKYSIEQKTTPATSKQNETPLHILVVEDNKLNQMVMKKILSTNSQITFAIANNGQEAIEALKKDVYDIILMDLQMPIMDGYEATQIIRSGELGNTIHTTPIIAVTADAMEATKKRVLDLGMNAYMTKPINKTLLFENINACNFNKQNDKDDDDDKSMNLQIA</sequence>